<dbReference type="PANTHER" id="PTHR13480:SF0">
    <property type="entry name" value="E3 UBIQUITIN-PROTEIN LIGASE HAKAI"/>
    <property type="match status" value="1"/>
</dbReference>
<dbReference type="GO" id="GO:0030155">
    <property type="term" value="P:regulation of cell adhesion"/>
    <property type="evidence" value="ECO:0007669"/>
    <property type="project" value="TreeGrafter"/>
</dbReference>
<dbReference type="Proteomes" id="UP001054252">
    <property type="component" value="Unassembled WGS sequence"/>
</dbReference>
<dbReference type="PANTHER" id="PTHR13480">
    <property type="entry name" value="E3 UBIQUITIN-PROTEIN LIGASE HAKAI-RELATED"/>
    <property type="match status" value="1"/>
</dbReference>
<evidence type="ECO:0000256" key="1">
    <source>
        <dbReference type="SAM" id="MobiDB-lite"/>
    </source>
</evidence>
<reference evidence="2 3" key="1">
    <citation type="journal article" date="2021" name="Commun. Biol.">
        <title>The genome of Shorea leprosula (Dipterocarpaceae) highlights the ecological relevance of drought in aseasonal tropical rainforests.</title>
        <authorList>
            <person name="Ng K.K.S."/>
            <person name="Kobayashi M.J."/>
            <person name="Fawcett J.A."/>
            <person name="Hatakeyama M."/>
            <person name="Paape T."/>
            <person name="Ng C.H."/>
            <person name="Ang C.C."/>
            <person name="Tnah L.H."/>
            <person name="Lee C.T."/>
            <person name="Nishiyama T."/>
            <person name="Sese J."/>
            <person name="O'Brien M.J."/>
            <person name="Copetti D."/>
            <person name="Mohd Noor M.I."/>
            <person name="Ong R.C."/>
            <person name="Putra M."/>
            <person name="Sireger I.Z."/>
            <person name="Indrioko S."/>
            <person name="Kosugi Y."/>
            <person name="Izuno A."/>
            <person name="Isagi Y."/>
            <person name="Lee S.L."/>
            <person name="Shimizu K.K."/>
        </authorList>
    </citation>
    <scope>NUCLEOTIDE SEQUENCE [LARGE SCALE GENOMIC DNA]</scope>
    <source>
        <strain evidence="2">214</strain>
    </source>
</reference>
<protein>
    <submittedName>
        <fullName evidence="2">Uncharacterized protein</fullName>
    </submittedName>
</protein>
<feature type="compositionally biased region" description="Basic and acidic residues" evidence="1">
    <location>
        <begin position="154"/>
        <end position="164"/>
    </location>
</feature>
<dbReference type="GO" id="GO:0016567">
    <property type="term" value="P:protein ubiquitination"/>
    <property type="evidence" value="ECO:0007669"/>
    <property type="project" value="InterPro"/>
</dbReference>
<keyword evidence="3" id="KW-1185">Reference proteome</keyword>
<dbReference type="AlphaFoldDB" id="A0AAV5JCB3"/>
<dbReference type="EMBL" id="BPVZ01000031">
    <property type="protein sequence ID" value="GKV10111.1"/>
    <property type="molecule type" value="Genomic_DNA"/>
</dbReference>
<feature type="region of interest" description="Disordered" evidence="1">
    <location>
        <begin position="250"/>
        <end position="324"/>
    </location>
</feature>
<feature type="compositionally biased region" description="Basic and acidic residues" evidence="1">
    <location>
        <begin position="311"/>
        <end position="324"/>
    </location>
</feature>
<accession>A0AAV5JCB3</accession>
<feature type="compositionally biased region" description="Pro residues" evidence="1">
    <location>
        <begin position="105"/>
        <end position="116"/>
    </location>
</feature>
<comment type="caution">
    <text evidence="2">The sequence shown here is derived from an EMBL/GenBank/DDBJ whole genome shotgun (WGS) entry which is preliminary data.</text>
</comment>
<name>A0AAV5JCB3_9ROSI</name>
<feature type="region of interest" description="Disordered" evidence="1">
    <location>
        <begin position="39"/>
        <end position="164"/>
    </location>
</feature>
<dbReference type="GO" id="GO:0061630">
    <property type="term" value="F:ubiquitin protein ligase activity"/>
    <property type="evidence" value="ECO:0007669"/>
    <property type="project" value="InterPro"/>
</dbReference>
<dbReference type="InterPro" id="IPR040383">
    <property type="entry name" value="HAKAI/CBLL2"/>
</dbReference>
<feature type="compositionally biased region" description="Polar residues" evidence="1">
    <location>
        <begin position="133"/>
        <end position="153"/>
    </location>
</feature>
<proteinExistence type="predicted"/>
<feature type="compositionally biased region" description="Pro residues" evidence="1">
    <location>
        <begin position="279"/>
        <end position="288"/>
    </location>
</feature>
<evidence type="ECO:0000313" key="3">
    <source>
        <dbReference type="Proteomes" id="UP001054252"/>
    </source>
</evidence>
<gene>
    <name evidence="2" type="ORF">SLEP1_g21522</name>
</gene>
<organism evidence="2 3">
    <name type="scientific">Rubroshorea leprosula</name>
    <dbReference type="NCBI Taxonomy" id="152421"/>
    <lineage>
        <taxon>Eukaryota</taxon>
        <taxon>Viridiplantae</taxon>
        <taxon>Streptophyta</taxon>
        <taxon>Embryophyta</taxon>
        <taxon>Tracheophyta</taxon>
        <taxon>Spermatophyta</taxon>
        <taxon>Magnoliopsida</taxon>
        <taxon>eudicotyledons</taxon>
        <taxon>Gunneridae</taxon>
        <taxon>Pentapetalae</taxon>
        <taxon>rosids</taxon>
        <taxon>malvids</taxon>
        <taxon>Malvales</taxon>
        <taxon>Dipterocarpaceae</taxon>
        <taxon>Rubroshorea</taxon>
    </lineage>
</organism>
<sequence>MLKTKVQALPMGLHGRFIENNEIIRCLTIVVIWLPNAEREDGKESEVQSAKPFIGSESTLRAPSRAVFSPGSNPQLHDNEDKARGLQTQEQLPPRPTMQLKAPPIFGPVPSYPTEPQPDNSQPPGSERPGTHHFQQSFDRQGTPQPESSQFSEKQQRHMPENHFPEYPYMHSMQPPNFNMPMNSNPVLPPYGIHPFPTNRAQPFPANTSEMARPNSPPDVRAERRSLLGYPPGFANYQSDYGQNPGGLMMIPPSPASAGSNAMDPWGAKGILAPQPMQVQPPPPPPPHMSQIKQGKLHSADIGHDAQGFGWRHENHDNFGDNQD</sequence>
<evidence type="ECO:0000313" key="2">
    <source>
        <dbReference type="EMBL" id="GKV10111.1"/>
    </source>
</evidence>